<gene>
    <name evidence="3" type="ORF">J2S35_001568</name>
</gene>
<feature type="transmembrane region" description="Helical" evidence="1">
    <location>
        <begin position="385"/>
        <end position="403"/>
    </location>
</feature>
<accession>A0AAE4C6I9</accession>
<dbReference type="Pfam" id="PF14067">
    <property type="entry name" value="LssY_C"/>
    <property type="match status" value="1"/>
</dbReference>
<dbReference type="RefSeq" id="WP_309851931.1">
    <property type="nucleotide sequence ID" value="NZ_BAAAIU010000020.1"/>
</dbReference>
<organism evidence="3 4">
    <name type="scientific">Falsarthrobacter nasiphocae</name>
    <dbReference type="NCBI Taxonomy" id="189863"/>
    <lineage>
        <taxon>Bacteria</taxon>
        <taxon>Bacillati</taxon>
        <taxon>Actinomycetota</taxon>
        <taxon>Actinomycetes</taxon>
        <taxon>Micrococcales</taxon>
        <taxon>Micrococcaceae</taxon>
        <taxon>Falsarthrobacter</taxon>
    </lineage>
</organism>
<proteinExistence type="predicted"/>
<feature type="transmembrane region" description="Helical" evidence="1">
    <location>
        <begin position="44"/>
        <end position="63"/>
    </location>
</feature>
<feature type="domain" description="LssY-like C-terminal" evidence="2">
    <location>
        <begin position="82"/>
        <end position="263"/>
    </location>
</feature>
<feature type="transmembrane region" description="Helical" evidence="1">
    <location>
        <begin position="20"/>
        <end position="38"/>
    </location>
</feature>
<keyword evidence="1" id="KW-0812">Transmembrane</keyword>
<comment type="caution">
    <text evidence="3">The sequence shown here is derived from an EMBL/GenBank/DDBJ whole genome shotgun (WGS) entry which is preliminary data.</text>
</comment>
<evidence type="ECO:0000313" key="3">
    <source>
        <dbReference type="EMBL" id="MDR6892628.1"/>
    </source>
</evidence>
<feature type="transmembrane region" description="Helical" evidence="1">
    <location>
        <begin position="362"/>
        <end position="379"/>
    </location>
</feature>
<keyword evidence="1" id="KW-1133">Transmembrane helix</keyword>
<evidence type="ECO:0000259" key="2">
    <source>
        <dbReference type="Pfam" id="PF14067"/>
    </source>
</evidence>
<evidence type="ECO:0000313" key="4">
    <source>
        <dbReference type="Proteomes" id="UP001247307"/>
    </source>
</evidence>
<dbReference type="InterPro" id="IPR025902">
    <property type="entry name" value="LssY-like-C_dom"/>
</dbReference>
<keyword evidence="4" id="KW-1185">Reference proteome</keyword>
<dbReference type="AlphaFoldDB" id="A0AAE4C6I9"/>
<sequence>MPHRTVPGAEPMPPSMLDQFMVALAGLASLGLAVFLIAGGFRHGWLGVAFVVPAWGVLAYLALPRLNAALADVYVPANFMGRARTSDGLLGDPVNLAVSGSREHLIRIMTSAGWVVADPITARSSWGIIRSTLRRSSYPSAPVSPLLVFGRPKDLAFEMQVDGNPKQRHHVRFWACPEGWRLPGGDAVQWLGGATYDKAVRLSLYTLQVTHRVAADTDSERDHVVSTLSAAQPGLNVRRLTAFSSGYRSRNGGGDVFVTDGALDIISLGSGDTTTTAGAASAPAGSVRGRTVADLVRRRPLEVFLAYVFLGLSLLQAAEKVIAASVIHSGLGVGQAATATLALAIAVLAWGALRGSRGARSVLMVVLVAAFTVTLLDAGTQSTRLFLATALHATWLTSALVLLSSREAARSLDGAPRGGRGVLAPAASS</sequence>
<dbReference type="Proteomes" id="UP001247307">
    <property type="component" value="Unassembled WGS sequence"/>
</dbReference>
<name>A0AAE4C6I9_9MICC</name>
<reference evidence="3" key="1">
    <citation type="submission" date="2023-07" db="EMBL/GenBank/DDBJ databases">
        <title>Sequencing the genomes of 1000 actinobacteria strains.</title>
        <authorList>
            <person name="Klenk H.-P."/>
        </authorList>
    </citation>
    <scope>NUCLEOTIDE SEQUENCE</scope>
    <source>
        <strain evidence="3">DSM 13988</strain>
    </source>
</reference>
<keyword evidence="1" id="KW-0472">Membrane</keyword>
<feature type="transmembrane region" description="Helical" evidence="1">
    <location>
        <begin position="333"/>
        <end position="353"/>
    </location>
</feature>
<dbReference type="EMBL" id="JAVDUI010000001">
    <property type="protein sequence ID" value="MDR6892628.1"/>
    <property type="molecule type" value="Genomic_DNA"/>
</dbReference>
<protein>
    <recommendedName>
        <fullName evidence="2">LssY-like C-terminal domain-containing protein</fullName>
    </recommendedName>
</protein>
<evidence type="ECO:0000256" key="1">
    <source>
        <dbReference type="SAM" id="Phobius"/>
    </source>
</evidence>